<feature type="compositionally biased region" description="Polar residues" evidence="1">
    <location>
        <begin position="1"/>
        <end position="10"/>
    </location>
</feature>
<gene>
    <name evidence="2" type="primary">Nfu_g_1_023759</name>
</gene>
<accession>A0A1A7ZLM5</accession>
<dbReference type="AlphaFoldDB" id="A0A1A7ZLM5"/>
<sequence>RETPDKNLTSMGAHLRRKHVGADAAEEEHRGQVSRHLEEPARKKQATMDNYMGNKTLTPSNAYHLQTLFQILHYFLWNLPILMP</sequence>
<organism evidence="2">
    <name type="scientific">Nothobranchius furzeri</name>
    <name type="common">Turquoise killifish</name>
    <dbReference type="NCBI Taxonomy" id="105023"/>
    <lineage>
        <taxon>Eukaryota</taxon>
        <taxon>Metazoa</taxon>
        <taxon>Chordata</taxon>
        <taxon>Craniata</taxon>
        <taxon>Vertebrata</taxon>
        <taxon>Euteleostomi</taxon>
        <taxon>Actinopterygii</taxon>
        <taxon>Neopterygii</taxon>
        <taxon>Teleostei</taxon>
        <taxon>Neoteleostei</taxon>
        <taxon>Acanthomorphata</taxon>
        <taxon>Ovalentaria</taxon>
        <taxon>Atherinomorphae</taxon>
        <taxon>Cyprinodontiformes</taxon>
        <taxon>Nothobranchiidae</taxon>
        <taxon>Nothobranchius</taxon>
    </lineage>
</organism>
<evidence type="ECO:0000313" key="2">
    <source>
        <dbReference type="EMBL" id="SBP43348.1"/>
    </source>
</evidence>
<name>A0A1A7ZLM5_NOTFU</name>
<feature type="non-terminal residue" evidence="2">
    <location>
        <position position="84"/>
    </location>
</feature>
<evidence type="ECO:0000256" key="1">
    <source>
        <dbReference type="SAM" id="MobiDB-lite"/>
    </source>
</evidence>
<feature type="non-terminal residue" evidence="2">
    <location>
        <position position="1"/>
    </location>
</feature>
<protein>
    <submittedName>
        <fullName evidence="2">Uncharacterized protein</fullName>
    </submittedName>
</protein>
<proteinExistence type="predicted"/>
<reference evidence="2" key="2">
    <citation type="submission" date="2016-06" db="EMBL/GenBank/DDBJ databases">
        <title>The genome of a short-lived fish provides insights into sex chromosome evolution and the genetic control of aging.</title>
        <authorList>
            <person name="Reichwald K."/>
            <person name="Felder M."/>
            <person name="Petzold A."/>
            <person name="Koch P."/>
            <person name="Groth M."/>
            <person name="Platzer M."/>
        </authorList>
    </citation>
    <scope>NUCLEOTIDE SEQUENCE</scope>
    <source>
        <tissue evidence="2">Brain</tissue>
    </source>
</reference>
<dbReference type="EMBL" id="HADY01004863">
    <property type="protein sequence ID" value="SBP43348.1"/>
    <property type="molecule type" value="Transcribed_RNA"/>
</dbReference>
<reference evidence="2" key="1">
    <citation type="submission" date="2016-05" db="EMBL/GenBank/DDBJ databases">
        <authorList>
            <person name="Lavstsen T."/>
            <person name="Jespersen J.S."/>
        </authorList>
    </citation>
    <scope>NUCLEOTIDE SEQUENCE</scope>
    <source>
        <tissue evidence="2">Brain</tissue>
    </source>
</reference>
<feature type="compositionally biased region" description="Basic and acidic residues" evidence="1">
    <location>
        <begin position="27"/>
        <end position="42"/>
    </location>
</feature>
<feature type="region of interest" description="Disordered" evidence="1">
    <location>
        <begin position="1"/>
        <end position="45"/>
    </location>
</feature>